<evidence type="ECO:0000313" key="5">
    <source>
        <dbReference type="Proteomes" id="UP001292094"/>
    </source>
</evidence>
<feature type="compositionally biased region" description="Basic and acidic residues" evidence="1">
    <location>
        <begin position="402"/>
        <end position="422"/>
    </location>
</feature>
<keyword evidence="2" id="KW-1133">Transmembrane helix</keyword>
<comment type="caution">
    <text evidence="4">The sequence shown here is derived from an EMBL/GenBank/DDBJ whole genome shotgun (WGS) entry which is preliminary data.</text>
</comment>
<keyword evidence="2" id="KW-0812">Transmembrane</keyword>
<keyword evidence="2" id="KW-0472">Membrane</keyword>
<feature type="region of interest" description="Disordered" evidence="1">
    <location>
        <begin position="389"/>
        <end position="454"/>
    </location>
</feature>
<feature type="signal peptide" evidence="3">
    <location>
        <begin position="1"/>
        <end position="39"/>
    </location>
</feature>
<evidence type="ECO:0000256" key="3">
    <source>
        <dbReference type="SAM" id="SignalP"/>
    </source>
</evidence>
<keyword evidence="5" id="KW-1185">Reference proteome</keyword>
<feature type="region of interest" description="Disordered" evidence="1">
    <location>
        <begin position="322"/>
        <end position="371"/>
    </location>
</feature>
<evidence type="ECO:0000313" key="4">
    <source>
        <dbReference type="EMBL" id="KAK4312762.1"/>
    </source>
</evidence>
<keyword evidence="3" id="KW-0732">Signal</keyword>
<feature type="chain" id="PRO_5042113115" description="EGF-like domain-containing protein" evidence="3">
    <location>
        <begin position="40"/>
        <end position="454"/>
    </location>
</feature>
<name>A0AAE1PT21_9EUCA</name>
<dbReference type="Proteomes" id="UP001292094">
    <property type="component" value="Unassembled WGS sequence"/>
</dbReference>
<gene>
    <name evidence="4" type="ORF">Pmani_015849</name>
</gene>
<sequence length="454" mass="50911">MSLVTTTTTTTTSTSSSLPLRFLLLLLLLLLAVPRLGHCEEDGGKVSEQEDQTQKQQQEQEEEGKQQVVISYSDDIQQKYVVVWADAPPKTTREWSTRENSNPDLTSVNCTSDENCTDVLIGLDLALSYPSNLPSSPYCEFFPQTTNTYTTDVNLKEDQDVGQCTCGPGRCVSYSHSYSDNGEPFYYCGPCGWVGSQCNVNQTCSHRLAECDSGYCECIKDGTFYDMSYCYIPYYGKRLALEMLISAGIIVLCCAILAYGYTRLGRRRSRSSSYLERWTRGSITRQDPENDTPPTYDDVVEVEDKLPSYQDALEMVAKEGEMNGGVANPSFQPDSLPPPTFQETQPKTTPTTDYTLPSTLTTTVTSQDTLTTTDNLTKLEATGMTSLPESEAMDQQHQSDYQQKHQENHQQNQERDQQHEEQQPQPVILETIQPIHHPLQISLTDLQPRSTTTT</sequence>
<accession>A0AAE1PT21</accession>
<evidence type="ECO:0008006" key="6">
    <source>
        <dbReference type="Google" id="ProtNLM"/>
    </source>
</evidence>
<reference evidence="4" key="1">
    <citation type="submission" date="2023-11" db="EMBL/GenBank/DDBJ databases">
        <title>Genome assemblies of two species of porcelain crab, Petrolisthes cinctipes and Petrolisthes manimaculis (Anomura: Porcellanidae).</title>
        <authorList>
            <person name="Angst P."/>
        </authorList>
    </citation>
    <scope>NUCLEOTIDE SEQUENCE</scope>
    <source>
        <strain evidence="4">PB745_02</strain>
        <tissue evidence="4">Gill</tissue>
    </source>
</reference>
<evidence type="ECO:0000256" key="1">
    <source>
        <dbReference type="SAM" id="MobiDB-lite"/>
    </source>
</evidence>
<dbReference type="AlphaFoldDB" id="A0AAE1PT21"/>
<feature type="compositionally biased region" description="Polar residues" evidence="1">
    <location>
        <begin position="441"/>
        <end position="454"/>
    </location>
</feature>
<feature type="region of interest" description="Disordered" evidence="1">
    <location>
        <begin position="42"/>
        <end position="66"/>
    </location>
</feature>
<organism evidence="4 5">
    <name type="scientific">Petrolisthes manimaculis</name>
    <dbReference type="NCBI Taxonomy" id="1843537"/>
    <lineage>
        <taxon>Eukaryota</taxon>
        <taxon>Metazoa</taxon>
        <taxon>Ecdysozoa</taxon>
        <taxon>Arthropoda</taxon>
        <taxon>Crustacea</taxon>
        <taxon>Multicrustacea</taxon>
        <taxon>Malacostraca</taxon>
        <taxon>Eumalacostraca</taxon>
        <taxon>Eucarida</taxon>
        <taxon>Decapoda</taxon>
        <taxon>Pleocyemata</taxon>
        <taxon>Anomura</taxon>
        <taxon>Galatheoidea</taxon>
        <taxon>Porcellanidae</taxon>
        <taxon>Petrolisthes</taxon>
    </lineage>
</organism>
<dbReference type="EMBL" id="JAWZYT010001379">
    <property type="protein sequence ID" value="KAK4312762.1"/>
    <property type="molecule type" value="Genomic_DNA"/>
</dbReference>
<proteinExistence type="predicted"/>
<evidence type="ECO:0000256" key="2">
    <source>
        <dbReference type="SAM" id="Phobius"/>
    </source>
</evidence>
<feature type="compositionally biased region" description="Low complexity" evidence="1">
    <location>
        <begin position="341"/>
        <end position="371"/>
    </location>
</feature>
<feature type="transmembrane region" description="Helical" evidence="2">
    <location>
        <begin position="239"/>
        <end position="261"/>
    </location>
</feature>
<protein>
    <recommendedName>
        <fullName evidence="6">EGF-like domain-containing protein</fullName>
    </recommendedName>
</protein>